<dbReference type="GO" id="GO:0016787">
    <property type="term" value="F:hydrolase activity"/>
    <property type="evidence" value="ECO:0007669"/>
    <property type="project" value="UniProtKB-KW"/>
</dbReference>
<reference evidence="2" key="1">
    <citation type="submission" date="2023-03" db="EMBL/GenBank/DDBJ databases">
        <title>Massive genome expansion in bonnet fungi (Mycena s.s.) driven by repeated elements and novel gene families across ecological guilds.</title>
        <authorList>
            <consortium name="Lawrence Berkeley National Laboratory"/>
            <person name="Harder C.B."/>
            <person name="Miyauchi S."/>
            <person name="Viragh M."/>
            <person name="Kuo A."/>
            <person name="Thoen E."/>
            <person name="Andreopoulos B."/>
            <person name="Lu D."/>
            <person name="Skrede I."/>
            <person name="Drula E."/>
            <person name="Henrissat B."/>
            <person name="Morin E."/>
            <person name="Kohler A."/>
            <person name="Barry K."/>
            <person name="LaButti K."/>
            <person name="Morin E."/>
            <person name="Salamov A."/>
            <person name="Lipzen A."/>
            <person name="Mereny Z."/>
            <person name="Hegedus B."/>
            <person name="Baldrian P."/>
            <person name="Stursova M."/>
            <person name="Weitz H."/>
            <person name="Taylor A."/>
            <person name="Grigoriev I.V."/>
            <person name="Nagy L.G."/>
            <person name="Martin F."/>
            <person name="Kauserud H."/>
        </authorList>
    </citation>
    <scope>NUCLEOTIDE SEQUENCE</scope>
    <source>
        <strain evidence="2">9144</strain>
    </source>
</reference>
<organism evidence="2 3">
    <name type="scientific">Mycena pura</name>
    <dbReference type="NCBI Taxonomy" id="153505"/>
    <lineage>
        <taxon>Eukaryota</taxon>
        <taxon>Fungi</taxon>
        <taxon>Dikarya</taxon>
        <taxon>Basidiomycota</taxon>
        <taxon>Agaricomycotina</taxon>
        <taxon>Agaricomycetes</taxon>
        <taxon>Agaricomycetidae</taxon>
        <taxon>Agaricales</taxon>
        <taxon>Marasmiineae</taxon>
        <taxon>Mycenaceae</taxon>
        <taxon>Mycena</taxon>
    </lineage>
</organism>
<evidence type="ECO:0000313" key="2">
    <source>
        <dbReference type="EMBL" id="KAJ7216575.1"/>
    </source>
</evidence>
<gene>
    <name evidence="2" type="ORF">GGX14DRAFT_442076</name>
</gene>
<protein>
    <submittedName>
        <fullName evidence="2">Alpha/Beta hydrolase protein</fullName>
    </submittedName>
</protein>
<dbReference type="EMBL" id="JARJCW010000015">
    <property type="protein sequence ID" value="KAJ7216575.1"/>
    <property type="molecule type" value="Genomic_DNA"/>
</dbReference>
<proteinExistence type="predicted"/>
<comment type="caution">
    <text evidence="2">The sequence shown here is derived from an EMBL/GenBank/DDBJ whole genome shotgun (WGS) entry which is preliminary data.</text>
</comment>
<dbReference type="AlphaFoldDB" id="A0AAD6VN37"/>
<feature type="region of interest" description="Disordered" evidence="1">
    <location>
        <begin position="103"/>
        <end position="158"/>
    </location>
</feature>
<name>A0AAD6VN37_9AGAR</name>
<dbReference type="InterPro" id="IPR029058">
    <property type="entry name" value="AB_hydrolase_fold"/>
</dbReference>
<keyword evidence="2" id="KW-0378">Hydrolase</keyword>
<feature type="compositionally biased region" description="Low complexity" evidence="1">
    <location>
        <begin position="121"/>
        <end position="140"/>
    </location>
</feature>
<keyword evidence="3" id="KW-1185">Reference proteome</keyword>
<feature type="region of interest" description="Disordered" evidence="1">
    <location>
        <begin position="537"/>
        <end position="558"/>
    </location>
</feature>
<feature type="region of interest" description="Disordered" evidence="1">
    <location>
        <begin position="325"/>
        <end position="346"/>
    </location>
</feature>
<dbReference type="Gene3D" id="3.40.50.1820">
    <property type="entry name" value="alpha/beta hydrolase"/>
    <property type="match status" value="1"/>
</dbReference>
<accession>A0AAD6VN37</accession>
<sequence length="648" mass="71790">MTGISFPVEVVILLRRLVNVISSLSVSNQYLLRKQANAELREKPLIRDDGRNQKWTSISSLRISGWRWMSENALAPTSGYPSIHASTSSLPWWSWPTFNMTSSQTQTESESDPSPSPPEYSLPSRRANSSSSLSPLKSPESPTPPPEPRRPSPEEDPSKLDTIHQLLLHPALFDPLRTPRYPIVLCHGLYGFDSRGPSSFPSMRMHYWSNVLGILRDKVAAEVIITSVPGTGSIVSRSEALDQQLKSKARGRGVNFLAHSMGGLDCRHLISHIKPNEYVPLSLTSISTPHRGSPFMDWCTENIGIGKLKREEFLSRSAAVEEYVSSTASPDPSSATADGSSSKAKDGSFSLSQLPSSFATLLLGIVDSPAYANLTTNYLNNVFNPQTPDDPRVKYFSVAGRMPGVNIWHPFWLPKMVLDGVEAKERERLRKMWERADKTEPDPLWQREREWGNDGLVTVQSAKWGEFLGIMEGSDHWEMRGARGIEFGVDLPALPAIGLGGPGNPGSSSSSQGDGWGLMDWGRFVRAWKKEEKIQLDAASAASGRPQPSTAREEEQIKQKTDDAIIKNSTEKLSSAFDWLLEQVPVPPLLGSKSKAIEDTKNLTEAEVRQMHGKGDTEKPIKKAELASKSDLERFYIALSRKIYEEGL</sequence>
<evidence type="ECO:0000313" key="3">
    <source>
        <dbReference type="Proteomes" id="UP001219525"/>
    </source>
</evidence>
<feature type="compositionally biased region" description="Basic and acidic residues" evidence="1">
    <location>
        <begin position="147"/>
        <end position="158"/>
    </location>
</feature>
<dbReference type="Proteomes" id="UP001219525">
    <property type="component" value="Unassembled WGS sequence"/>
</dbReference>
<feature type="compositionally biased region" description="Low complexity" evidence="1">
    <location>
        <begin position="325"/>
        <end position="342"/>
    </location>
</feature>
<dbReference type="PANTHER" id="PTHR11440">
    <property type="entry name" value="LECITHIN-CHOLESTEROL ACYLTRANSFERASE-RELATED"/>
    <property type="match status" value="1"/>
</dbReference>
<evidence type="ECO:0000256" key="1">
    <source>
        <dbReference type="SAM" id="MobiDB-lite"/>
    </source>
</evidence>
<dbReference type="SUPFAM" id="SSF53474">
    <property type="entry name" value="alpha/beta-Hydrolases"/>
    <property type="match status" value="1"/>
</dbReference>